<dbReference type="InterPro" id="IPR024072">
    <property type="entry name" value="DHFR-like_dom_sf"/>
</dbReference>
<feature type="domain" description="Bacterial bifunctional deaminase-reductase C-terminal" evidence="1">
    <location>
        <begin position="4"/>
        <end position="179"/>
    </location>
</feature>
<dbReference type="Proteomes" id="UP001501842">
    <property type="component" value="Unassembled WGS sequence"/>
</dbReference>
<comment type="caution">
    <text evidence="2">The sequence shown here is derived from an EMBL/GenBank/DDBJ whole genome shotgun (WGS) entry which is preliminary data.</text>
</comment>
<organism evidence="2 3">
    <name type="scientific">Actinocorallia aurantiaca</name>
    <dbReference type="NCBI Taxonomy" id="46204"/>
    <lineage>
        <taxon>Bacteria</taxon>
        <taxon>Bacillati</taxon>
        <taxon>Actinomycetota</taxon>
        <taxon>Actinomycetes</taxon>
        <taxon>Streptosporangiales</taxon>
        <taxon>Thermomonosporaceae</taxon>
        <taxon>Actinocorallia</taxon>
    </lineage>
</organism>
<sequence length="189" mass="21075">MGELIYFVHQSLDGFIEGPNGEFDWPMMGPELSAHSQELSKNGKTFLYGRVVWEMMANFWPNAEQHSTHEHDLAYAPLWRENPKVVVSRTLEKADWNTRVIGKNAAEELAALKKAGETLVLFGGSELAAHLTERGVVDEYQVVVHPVVLGGGKPVLPPAGRRFGLELVESRTLDSQVVLLRYRRVPEGG</sequence>
<keyword evidence="3" id="KW-1185">Reference proteome</keyword>
<dbReference type="SUPFAM" id="SSF53597">
    <property type="entry name" value="Dihydrofolate reductase-like"/>
    <property type="match status" value="1"/>
</dbReference>
<gene>
    <name evidence="2" type="ORF">GCM10010439_40170</name>
</gene>
<evidence type="ECO:0000313" key="2">
    <source>
        <dbReference type="EMBL" id="GAA2729506.1"/>
    </source>
</evidence>
<accession>A0ABN3UBE4</accession>
<proteinExistence type="predicted"/>
<dbReference type="RefSeq" id="WP_344452068.1">
    <property type="nucleotide sequence ID" value="NZ_BAAATZ010000015.1"/>
</dbReference>
<name>A0ABN3UBE4_9ACTN</name>
<dbReference type="InterPro" id="IPR050765">
    <property type="entry name" value="Riboflavin_Biosynth_HTPR"/>
</dbReference>
<evidence type="ECO:0000259" key="1">
    <source>
        <dbReference type="Pfam" id="PF01872"/>
    </source>
</evidence>
<dbReference type="InterPro" id="IPR002734">
    <property type="entry name" value="RibDG_C"/>
</dbReference>
<evidence type="ECO:0000313" key="3">
    <source>
        <dbReference type="Proteomes" id="UP001501842"/>
    </source>
</evidence>
<dbReference type="PANTHER" id="PTHR38011">
    <property type="entry name" value="DIHYDROFOLATE REDUCTASE FAMILY PROTEIN (AFU_ORTHOLOGUE AFUA_8G06820)"/>
    <property type="match status" value="1"/>
</dbReference>
<protein>
    <submittedName>
        <fullName evidence="2">Dihydrofolate reductase family protein</fullName>
    </submittedName>
</protein>
<dbReference type="Gene3D" id="3.40.430.10">
    <property type="entry name" value="Dihydrofolate Reductase, subunit A"/>
    <property type="match status" value="1"/>
</dbReference>
<dbReference type="PANTHER" id="PTHR38011:SF11">
    <property type="entry name" value="2,5-DIAMINO-6-RIBOSYLAMINO-4(3H)-PYRIMIDINONE 5'-PHOSPHATE REDUCTASE"/>
    <property type="match status" value="1"/>
</dbReference>
<dbReference type="Pfam" id="PF01872">
    <property type="entry name" value="RibD_C"/>
    <property type="match status" value="1"/>
</dbReference>
<dbReference type="EMBL" id="BAAATZ010000015">
    <property type="protein sequence ID" value="GAA2729506.1"/>
    <property type="molecule type" value="Genomic_DNA"/>
</dbReference>
<reference evidence="2 3" key="1">
    <citation type="journal article" date="2019" name="Int. J. Syst. Evol. Microbiol.">
        <title>The Global Catalogue of Microorganisms (GCM) 10K type strain sequencing project: providing services to taxonomists for standard genome sequencing and annotation.</title>
        <authorList>
            <consortium name="The Broad Institute Genomics Platform"/>
            <consortium name="The Broad Institute Genome Sequencing Center for Infectious Disease"/>
            <person name="Wu L."/>
            <person name="Ma J."/>
        </authorList>
    </citation>
    <scope>NUCLEOTIDE SEQUENCE [LARGE SCALE GENOMIC DNA]</scope>
    <source>
        <strain evidence="2 3">JCM 8201</strain>
    </source>
</reference>